<accession>A0A5M6I5Q3</accession>
<dbReference type="RefSeq" id="WP_150064156.1">
    <property type="nucleotide sequence ID" value="NZ_JACHII010000014.1"/>
</dbReference>
<dbReference type="PANTHER" id="PTHR30313:SF2">
    <property type="entry name" value="DNA PRIMASE"/>
    <property type="match status" value="1"/>
</dbReference>
<organism evidence="1 2">
    <name type="scientific">Roseospira marina</name>
    <dbReference type="NCBI Taxonomy" id="140057"/>
    <lineage>
        <taxon>Bacteria</taxon>
        <taxon>Pseudomonadati</taxon>
        <taxon>Pseudomonadota</taxon>
        <taxon>Alphaproteobacteria</taxon>
        <taxon>Rhodospirillales</taxon>
        <taxon>Rhodospirillaceae</taxon>
        <taxon>Roseospira</taxon>
    </lineage>
</organism>
<reference evidence="1 2" key="1">
    <citation type="submission" date="2019-09" db="EMBL/GenBank/DDBJ databases">
        <title>Genome sequence of Roseospira marina, one of the more divergent members of the non-sulfur purple photosynthetic bacterial family, the Rhodospirillaceae.</title>
        <authorList>
            <person name="Meyer T."/>
            <person name="Kyndt J."/>
        </authorList>
    </citation>
    <scope>NUCLEOTIDE SEQUENCE [LARGE SCALE GENOMIC DNA]</scope>
    <source>
        <strain evidence="1 2">DSM 15113</strain>
    </source>
</reference>
<dbReference type="EMBL" id="VWPJ01000035">
    <property type="protein sequence ID" value="KAA5603492.1"/>
    <property type="molecule type" value="Genomic_DNA"/>
</dbReference>
<dbReference type="OrthoDB" id="8478304at2"/>
<keyword evidence="2" id="KW-1185">Reference proteome</keyword>
<dbReference type="Gene3D" id="3.40.1360.10">
    <property type="match status" value="1"/>
</dbReference>
<dbReference type="InterPro" id="IPR037068">
    <property type="entry name" value="DNA_primase_core_N_sf"/>
</dbReference>
<dbReference type="Gene3D" id="3.90.980.10">
    <property type="entry name" value="DNA primase, catalytic core, N-terminal domain"/>
    <property type="match status" value="1"/>
</dbReference>
<dbReference type="GO" id="GO:0005737">
    <property type="term" value="C:cytoplasm"/>
    <property type="evidence" value="ECO:0007669"/>
    <property type="project" value="TreeGrafter"/>
</dbReference>
<dbReference type="Pfam" id="PF13155">
    <property type="entry name" value="Toprim_2"/>
    <property type="match status" value="1"/>
</dbReference>
<name>A0A5M6I5Q3_9PROT</name>
<dbReference type="Proteomes" id="UP000324065">
    <property type="component" value="Unassembled WGS sequence"/>
</dbReference>
<evidence type="ECO:0000313" key="1">
    <source>
        <dbReference type="EMBL" id="KAA5603492.1"/>
    </source>
</evidence>
<dbReference type="PANTHER" id="PTHR30313">
    <property type="entry name" value="DNA PRIMASE"/>
    <property type="match status" value="1"/>
</dbReference>
<comment type="caution">
    <text evidence="1">The sequence shown here is derived from an EMBL/GenBank/DDBJ whole genome shotgun (WGS) entry which is preliminary data.</text>
</comment>
<sequence length="358" mass="39580">MGDLEELLDAFDIEAYLDAEGLTYKISSGQSGQQLNLKECPVCGDTRWRAYLNAETGLGNCFVCDATFTKWNFVREHLGGCSNGEIFRHIRDATRDQGWRPRRTLVVATENTAEIKIPTSIPLPHEGQNLIYLEQRGFDIDLVRAFGLSYCQDAWWNYTKEDGSRGGQNFGGRVIIPVYDLDGELVTFQGRDVTGTSDRKYLFPATLPATGRFLYNGHNVLHTRRVVVGEGAFDVMALKKAIDGGSALRDMVPVGTFGKHLSVNDNGRDQVGAFLALRRGGVREVTICWDGEQAALEAACQAATLLSGIGLAVKIALLPKGCDPNEVPSDVLRQALIQAKRATAAQIVRWRLRNPYRR</sequence>
<gene>
    <name evidence="1" type="ORF">F1188_19655</name>
</gene>
<proteinExistence type="predicted"/>
<dbReference type="GO" id="GO:0008270">
    <property type="term" value="F:zinc ion binding"/>
    <property type="evidence" value="ECO:0007669"/>
    <property type="project" value="InterPro"/>
</dbReference>
<dbReference type="Gene3D" id="3.90.580.10">
    <property type="entry name" value="Zinc finger, CHC2-type domain"/>
    <property type="match status" value="1"/>
</dbReference>
<dbReference type="GO" id="GO:0003677">
    <property type="term" value="F:DNA binding"/>
    <property type="evidence" value="ECO:0007669"/>
    <property type="project" value="InterPro"/>
</dbReference>
<dbReference type="AlphaFoldDB" id="A0A5M6I5Q3"/>
<dbReference type="GO" id="GO:0006269">
    <property type="term" value="P:DNA replication, synthesis of primer"/>
    <property type="evidence" value="ECO:0007669"/>
    <property type="project" value="TreeGrafter"/>
</dbReference>
<dbReference type="SUPFAM" id="SSF57783">
    <property type="entry name" value="Zinc beta-ribbon"/>
    <property type="match status" value="1"/>
</dbReference>
<evidence type="ECO:0000313" key="2">
    <source>
        <dbReference type="Proteomes" id="UP000324065"/>
    </source>
</evidence>
<dbReference type="SUPFAM" id="SSF56731">
    <property type="entry name" value="DNA primase core"/>
    <property type="match status" value="1"/>
</dbReference>
<protein>
    <submittedName>
        <fullName evidence="1">DNA primase</fullName>
    </submittedName>
</protein>
<dbReference type="InterPro" id="IPR036977">
    <property type="entry name" value="DNA_primase_Znf_CHC2"/>
</dbReference>
<dbReference type="InterPro" id="IPR050219">
    <property type="entry name" value="DnaG_primase"/>
</dbReference>